<reference evidence="1" key="1">
    <citation type="journal article" date="2021" name="PeerJ">
        <title>Extensive microbial diversity within the chicken gut microbiome revealed by metagenomics and culture.</title>
        <authorList>
            <person name="Gilroy R."/>
            <person name="Ravi A."/>
            <person name="Getino M."/>
            <person name="Pursley I."/>
            <person name="Horton D.L."/>
            <person name="Alikhan N.F."/>
            <person name="Baker D."/>
            <person name="Gharbi K."/>
            <person name="Hall N."/>
            <person name="Watson M."/>
            <person name="Adriaenssens E.M."/>
            <person name="Foster-Nyarko E."/>
            <person name="Jarju S."/>
            <person name="Secka A."/>
            <person name="Antonio M."/>
            <person name="Oren A."/>
            <person name="Chaudhuri R.R."/>
            <person name="La Ragione R."/>
            <person name="Hildebrand F."/>
            <person name="Pallen M.J."/>
        </authorList>
    </citation>
    <scope>NUCLEOTIDE SEQUENCE</scope>
    <source>
        <strain evidence="1">B3-3758</strain>
    </source>
</reference>
<evidence type="ECO:0000313" key="2">
    <source>
        <dbReference type="Proteomes" id="UP000824236"/>
    </source>
</evidence>
<dbReference type="Pfam" id="PF08973">
    <property type="entry name" value="TM1506"/>
    <property type="match status" value="1"/>
</dbReference>
<reference evidence="1" key="2">
    <citation type="submission" date="2021-04" db="EMBL/GenBank/DDBJ databases">
        <authorList>
            <person name="Gilroy R."/>
        </authorList>
    </citation>
    <scope>NUCLEOTIDE SEQUENCE</scope>
    <source>
        <strain evidence="1">B3-3758</strain>
    </source>
</reference>
<proteinExistence type="predicted"/>
<dbReference type="Gene3D" id="3.40.140.30">
    <property type="entry name" value="Hypothetical protein TM1506"/>
    <property type="match status" value="1"/>
</dbReference>
<evidence type="ECO:0000313" key="1">
    <source>
        <dbReference type="EMBL" id="MBU3813006.1"/>
    </source>
</evidence>
<sequence>MEGTDIISLLHAEGGSCVICKGAETRIYRRRGVIDLFELYEGDPCFMRGARLADKVIGKGAAALVALGGMAEVYADLISTPALTVLRQAGIPTRFGQEVPYIINRKKDGRCPLETACDGLDTPEEMLPAIRAFVERMRS</sequence>
<gene>
    <name evidence="1" type="ORF">H9791_00655</name>
</gene>
<dbReference type="SUPFAM" id="SSF53927">
    <property type="entry name" value="Cytidine deaminase-like"/>
    <property type="match status" value="1"/>
</dbReference>
<comment type="caution">
    <text evidence="1">The sequence shown here is derived from an EMBL/GenBank/DDBJ whole genome shotgun (WGS) entry which is preliminary data.</text>
</comment>
<accession>A0A9E2KE34</accession>
<name>A0A9E2KE34_9BACE</name>
<dbReference type="InterPro" id="IPR015067">
    <property type="entry name" value="DUF1893_TM1506-like"/>
</dbReference>
<protein>
    <submittedName>
        <fullName evidence="1">DUF1893 domain-containing protein</fullName>
    </submittedName>
</protein>
<dbReference type="EMBL" id="JAHLFO010000004">
    <property type="protein sequence ID" value="MBU3813006.1"/>
    <property type="molecule type" value="Genomic_DNA"/>
</dbReference>
<dbReference type="InterPro" id="IPR016193">
    <property type="entry name" value="Cytidine_deaminase-like"/>
</dbReference>
<organism evidence="1 2">
    <name type="scientific">Candidatus Bacteroides intestinipullorum</name>
    <dbReference type="NCBI Taxonomy" id="2838471"/>
    <lineage>
        <taxon>Bacteria</taxon>
        <taxon>Pseudomonadati</taxon>
        <taxon>Bacteroidota</taxon>
        <taxon>Bacteroidia</taxon>
        <taxon>Bacteroidales</taxon>
        <taxon>Bacteroidaceae</taxon>
        <taxon>Bacteroides</taxon>
    </lineage>
</organism>
<dbReference type="Proteomes" id="UP000824236">
    <property type="component" value="Unassembled WGS sequence"/>
</dbReference>
<dbReference type="AlphaFoldDB" id="A0A9E2KE34"/>
<dbReference type="InterPro" id="IPR037081">
    <property type="entry name" value="Hyp_TM1506"/>
</dbReference>
<dbReference type="GO" id="GO:0003824">
    <property type="term" value="F:catalytic activity"/>
    <property type="evidence" value="ECO:0007669"/>
    <property type="project" value="InterPro"/>
</dbReference>